<protein>
    <submittedName>
        <fullName evidence="2">Amino acid ABC transporter substrate-binding protein</fullName>
    </submittedName>
</protein>
<proteinExistence type="predicted"/>
<dbReference type="RefSeq" id="WP_305945393.1">
    <property type="nucleotide sequence ID" value="NZ_JAUZVY010000003.1"/>
</dbReference>
<organism evidence="2 3">
    <name type="scientific">Alkalimonas delamerensis</name>
    <dbReference type="NCBI Taxonomy" id="265981"/>
    <lineage>
        <taxon>Bacteria</taxon>
        <taxon>Pseudomonadati</taxon>
        <taxon>Pseudomonadota</taxon>
        <taxon>Gammaproteobacteria</taxon>
        <taxon>Alkalimonas</taxon>
    </lineage>
</organism>
<evidence type="ECO:0000313" key="3">
    <source>
        <dbReference type="Proteomes" id="UP001236258"/>
    </source>
</evidence>
<feature type="signal peptide" evidence="1">
    <location>
        <begin position="1"/>
        <end position="17"/>
    </location>
</feature>
<dbReference type="Proteomes" id="UP001236258">
    <property type="component" value="Unassembled WGS sequence"/>
</dbReference>
<gene>
    <name evidence="2" type="ORF">Q3O59_09695</name>
</gene>
<dbReference type="EMBL" id="JAUZVY010000003">
    <property type="protein sequence ID" value="MDP4529304.1"/>
    <property type="molecule type" value="Genomic_DNA"/>
</dbReference>
<evidence type="ECO:0000256" key="1">
    <source>
        <dbReference type="SAM" id="SignalP"/>
    </source>
</evidence>
<keyword evidence="3" id="KW-1185">Reference proteome</keyword>
<feature type="chain" id="PRO_5047296462" evidence="1">
    <location>
        <begin position="18"/>
        <end position="286"/>
    </location>
</feature>
<name>A0ABT9GQR2_9GAMM</name>
<accession>A0ABT9GQR2</accession>
<dbReference type="Gene3D" id="3.40.190.10">
    <property type="entry name" value="Periplasmic binding protein-like II"/>
    <property type="match status" value="1"/>
</dbReference>
<keyword evidence="1" id="KW-0732">Signal</keyword>
<comment type="caution">
    <text evidence="2">The sequence shown here is derived from an EMBL/GenBank/DDBJ whole genome shotgun (WGS) entry which is preliminary data.</text>
</comment>
<dbReference type="SUPFAM" id="SSF53850">
    <property type="entry name" value="Periplasmic binding protein-like II"/>
    <property type="match status" value="1"/>
</dbReference>
<sequence>MRGWIAVLVLCCCSALAQNTLVYPAPESELDKRFDDIIEILQLALEITEPEFGAVTLTPFPVSLTEGRGRLLLKQTQQLDVIWSATSIQLEEELLPIRIPLRKGLLSYRISLIDQAQQPRMQQINKLADLQSLLVGQGAGRLDSDVYQYNGVRVVTGLYDDLFAMLMRGRFDLFPRGIGEVFQEYELRKGDYPELQIEEALLLHYPWPFYFFVHPSNQELATRIEQGLRMMIHDGSFDAIFYRYNQQAIERAQLSERRLIQLENPFLPAATPIDDPTLWFTPEPIR</sequence>
<evidence type="ECO:0000313" key="2">
    <source>
        <dbReference type="EMBL" id="MDP4529304.1"/>
    </source>
</evidence>
<reference evidence="2 3" key="1">
    <citation type="submission" date="2023-08" db="EMBL/GenBank/DDBJ databases">
        <authorList>
            <person name="Joshi A."/>
            <person name="Thite S."/>
        </authorList>
    </citation>
    <scope>NUCLEOTIDE SEQUENCE [LARGE SCALE GENOMIC DNA]</scope>
    <source>
        <strain evidence="2 3">1E1</strain>
    </source>
</reference>